<evidence type="ECO:0000256" key="10">
    <source>
        <dbReference type="ARBA" id="ARBA00022756"/>
    </source>
</evidence>
<evidence type="ECO:0000256" key="3">
    <source>
        <dbReference type="ARBA" id="ARBA00011738"/>
    </source>
</evidence>
<dbReference type="SFLD" id="SFLDG01278">
    <property type="entry name" value="biotin_synthase_like"/>
    <property type="match status" value="1"/>
</dbReference>
<keyword evidence="12 14" id="KW-0411">Iron-sulfur</keyword>
<evidence type="ECO:0000256" key="9">
    <source>
        <dbReference type="ARBA" id="ARBA00022723"/>
    </source>
</evidence>
<comment type="subunit">
    <text evidence="3 14">Homodimer.</text>
</comment>
<dbReference type="InterPro" id="IPR013785">
    <property type="entry name" value="Aldolase_TIM"/>
</dbReference>
<dbReference type="GO" id="GO:0051539">
    <property type="term" value="F:4 iron, 4 sulfur cluster binding"/>
    <property type="evidence" value="ECO:0007669"/>
    <property type="project" value="UniProtKB-KW"/>
</dbReference>
<dbReference type="UniPathway" id="UPA00078">
    <property type="reaction ID" value="UER00162"/>
</dbReference>
<keyword evidence="7 14" id="KW-0949">S-adenosyl-L-methionine</keyword>
<evidence type="ECO:0000256" key="2">
    <source>
        <dbReference type="ARBA" id="ARBA00010765"/>
    </source>
</evidence>
<keyword evidence="9 14" id="KW-0479">Metal-binding</keyword>
<dbReference type="PROSITE" id="PS51918">
    <property type="entry name" value="RADICAL_SAM"/>
    <property type="match status" value="1"/>
</dbReference>
<dbReference type="InterPro" id="IPR024177">
    <property type="entry name" value="Biotin_synthase"/>
</dbReference>
<keyword evidence="11 14" id="KW-0408">Iron</keyword>
<dbReference type="AlphaFoldDB" id="A0A3E4N1R0"/>
<dbReference type="NCBIfam" id="TIGR00433">
    <property type="entry name" value="bioB"/>
    <property type="match status" value="1"/>
</dbReference>
<proteinExistence type="inferred from homology"/>
<dbReference type="Pfam" id="PF04055">
    <property type="entry name" value="Radical_SAM"/>
    <property type="match status" value="1"/>
</dbReference>
<evidence type="ECO:0000256" key="7">
    <source>
        <dbReference type="ARBA" id="ARBA00022691"/>
    </source>
</evidence>
<evidence type="ECO:0000256" key="12">
    <source>
        <dbReference type="ARBA" id="ARBA00023014"/>
    </source>
</evidence>
<feature type="binding site" evidence="14 15">
    <location>
        <position position="107"/>
    </location>
    <ligand>
        <name>[2Fe-2S] cluster</name>
        <dbReference type="ChEBI" id="CHEBI:190135"/>
    </ligand>
</feature>
<evidence type="ECO:0000256" key="1">
    <source>
        <dbReference type="ARBA" id="ARBA00004942"/>
    </source>
</evidence>
<dbReference type="PANTHER" id="PTHR22976:SF2">
    <property type="entry name" value="BIOTIN SYNTHASE, MITOCHONDRIAL"/>
    <property type="match status" value="1"/>
</dbReference>
<evidence type="ECO:0000259" key="16">
    <source>
        <dbReference type="PROSITE" id="PS51918"/>
    </source>
</evidence>
<feature type="binding site" evidence="14 15">
    <location>
        <position position="199"/>
    </location>
    <ligand>
        <name>[2Fe-2S] cluster</name>
        <dbReference type="ChEBI" id="CHEBI:190135"/>
    </ligand>
</feature>
<comment type="pathway">
    <text evidence="1 14">Cofactor biosynthesis; biotin biosynthesis; biotin from 7,8-diaminononanoate: step 2/2.</text>
</comment>
<sequence length="320" mass="35406">MERLQKLEEKIKEGGMLTSEEALWLLEEAPFEELCEVAHRITVAYASRKFDMCSIINAKSGRCPENCKWCAQSVHHHTGVEEYGLVSEEECLRQAKMNEDQGVARFSLVTSGRRPSAGEVEKLCTHFAYLRAQSKIELCASLGLATEEQLAALYRAGVSRYHCNLETAPSFFPTLCSTHTQAQKIETLQAARRAGMDVCSGGIIGMGETPAQRVELALTLRELEVQSIPLNLLQPIKGTPLEHAKPLTAEEVLRTVAMFRMVNPTAFLRFAGGRSQLSEETVDRALYVGINSAIVGDLLTTLGSKVTKDKERIKEAGYEL</sequence>
<reference evidence="19 20" key="1">
    <citation type="submission" date="2018-08" db="EMBL/GenBank/DDBJ databases">
        <title>A genome reference for cultivated species of the human gut microbiota.</title>
        <authorList>
            <person name="Zou Y."/>
            <person name="Xue W."/>
            <person name="Luo G."/>
        </authorList>
    </citation>
    <scope>NUCLEOTIDE SEQUENCE [LARGE SCALE GENOMIC DNA]</scope>
    <source>
        <strain evidence="18 19">OM08-14</strain>
        <strain evidence="17 20">TF10-3AC</strain>
    </source>
</reference>
<name>A0A3E4N1R0_9BACT</name>
<dbReference type="PIRSF" id="PIRSF001619">
    <property type="entry name" value="Biotin_synth"/>
    <property type="match status" value="1"/>
</dbReference>
<protein>
    <recommendedName>
        <fullName evidence="4 14">Biotin synthase</fullName>
        <ecNumber evidence="4 14">2.8.1.6</ecNumber>
    </recommendedName>
</protein>
<dbReference type="HAMAP" id="MF_01694">
    <property type="entry name" value="BioB"/>
    <property type="match status" value="1"/>
</dbReference>
<dbReference type="SUPFAM" id="SSF102114">
    <property type="entry name" value="Radical SAM enzymes"/>
    <property type="match status" value="1"/>
</dbReference>
<dbReference type="PANTHER" id="PTHR22976">
    <property type="entry name" value="BIOTIN SYNTHASE"/>
    <property type="match status" value="1"/>
</dbReference>
<dbReference type="Proteomes" id="UP000260780">
    <property type="component" value="Unassembled WGS sequence"/>
</dbReference>
<gene>
    <name evidence="14 17" type="primary">bioB</name>
    <name evidence="18" type="ORF">DXC17_02895</name>
    <name evidence="17" type="ORF">DXD04_08995</name>
</gene>
<keyword evidence="5 14" id="KW-0004">4Fe-4S</keyword>
<dbReference type="Proteomes" id="UP000260862">
    <property type="component" value="Unassembled WGS sequence"/>
</dbReference>
<evidence type="ECO:0000256" key="13">
    <source>
        <dbReference type="ARBA" id="ARBA00051157"/>
    </source>
</evidence>
<accession>A0A3E4N1R0</accession>
<keyword evidence="10 14" id="KW-0093">Biotin biosynthesis</keyword>
<evidence type="ECO:0000313" key="20">
    <source>
        <dbReference type="Proteomes" id="UP000260862"/>
    </source>
</evidence>
<evidence type="ECO:0000313" key="19">
    <source>
        <dbReference type="Proteomes" id="UP000260780"/>
    </source>
</evidence>
<dbReference type="SFLD" id="SFLDG01060">
    <property type="entry name" value="BATS_domain_containing"/>
    <property type="match status" value="1"/>
</dbReference>
<feature type="binding site" evidence="14 15">
    <location>
        <position position="139"/>
    </location>
    <ligand>
        <name>[2Fe-2S] cluster</name>
        <dbReference type="ChEBI" id="CHEBI:190135"/>
    </ligand>
</feature>
<comment type="catalytic activity">
    <reaction evidence="13 14">
        <text>(4R,5S)-dethiobiotin + (sulfur carrier)-SH + 2 reduced [2Fe-2S]-[ferredoxin] + 2 S-adenosyl-L-methionine = (sulfur carrier)-H + biotin + 2 5'-deoxyadenosine + 2 L-methionine + 2 oxidized [2Fe-2S]-[ferredoxin]</text>
        <dbReference type="Rhea" id="RHEA:22060"/>
        <dbReference type="Rhea" id="RHEA-COMP:10000"/>
        <dbReference type="Rhea" id="RHEA-COMP:10001"/>
        <dbReference type="Rhea" id="RHEA-COMP:14737"/>
        <dbReference type="Rhea" id="RHEA-COMP:14739"/>
        <dbReference type="ChEBI" id="CHEBI:17319"/>
        <dbReference type="ChEBI" id="CHEBI:29917"/>
        <dbReference type="ChEBI" id="CHEBI:33737"/>
        <dbReference type="ChEBI" id="CHEBI:33738"/>
        <dbReference type="ChEBI" id="CHEBI:57586"/>
        <dbReference type="ChEBI" id="CHEBI:57844"/>
        <dbReference type="ChEBI" id="CHEBI:59789"/>
        <dbReference type="ChEBI" id="CHEBI:64428"/>
        <dbReference type="ChEBI" id="CHEBI:149473"/>
        <dbReference type="EC" id="2.8.1.6"/>
    </reaction>
</comment>
<feature type="domain" description="Radical SAM core" evidence="16">
    <location>
        <begin position="45"/>
        <end position="271"/>
    </location>
</feature>
<feature type="binding site" evidence="14 15">
    <location>
        <position position="67"/>
    </location>
    <ligand>
        <name>[4Fe-4S] cluster</name>
        <dbReference type="ChEBI" id="CHEBI:49883"/>
        <note>4Fe-4S-S-AdoMet</note>
    </ligand>
</feature>
<dbReference type="Pfam" id="PF06968">
    <property type="entry name" value="BATS"/>
    <property type="match status" value="1"/>
</dbReference>
<evidence type="ECO:0000256" key="5">
    <source>
        <dbReference type="ARBA" id="ARBA00022485"/>
    </source>
</evidence>
<dbReference type="SFLD" id="SFLDS00029">
    <property type="entry name" value="Radical_SAM"/>
    <property type="match status" value="1"/>
</dbReference>
<evidence type="ECO:0000256" key="14">
    <source>
        <dbReference type="HAMAP-Rule" id="MF_01694"/>
    </source>
</evidence>
<dbReference type="EMBL" id="QSQT01000015">
    <property type="protein sequence ID" value="RGK55734.1"/>
    <property type="molecule type" value="Genomic_DNA"/>
</dbReference>
<evidence type="ECO:0000256" key="11">
    <source>
        <dbReference type="ARBA" id="ARBA00023004"/>
    </source>
</evidence>
<feature type="binding site" evidence="14 15">
    <location>
        <position position="269"/>
    </location>
    <ligand>
        <name>[2Fe-2S] cluster</name>
        <dbReference type="ChEBI" id="CHEBI:190135"/>
    </ligand>
</feature>
<dbReference type="STRING" id="310297.BHV76_11380"/>
<dbReference type="Gene3D" id="3.20.20.70">
    <property type="entry name" value="Aldolase class I"/>
    <property type="match status" value="1"/>
</dbReference>
<evidence type="ECO:0000256" key="4">
    <source>
        <dbReference type="ARBA" id="ARBA00012236"/>
    </source>
</evidence>
<dbReference type="CDD" id="cd01335">
    <property type="entry name" value="Radical_SAM"/>
    <property type="match status" value="1"/>
</dbReference>
<dbReference type="FunFam" id="3.20.20.70:FF:000026">
    <property type="entry name" value="Biotin synthase"/>
    <property type="match status" value="1"/>
</dbReference>
<dbReference type="SMART" id="SM00876">
    <property type="entry name" value="BATS"/>
    <property type="match status" value="1"/>
</dbReference>
<organism evidence="17 20">
    <name type="scientific">Phocaeicola plebeius</name>
    <dbReference type="NCBI Taxonomy" id="310297"/>
    <lineage>
        <taxon>Bacteria</taxon>
        <taxon>Pseudomonadati</taxon>
        <taxon>Bacteroidota</taxon>
        <taxon>Bacteroidia</taxon>
        <taxon>Bacteroidales</taxon>
        <taxon>Bacteroidaceae</taxon>
        <taxon>Phocaeicola</taxon>
    </lineage>
</organism>
<keyword evidence="6 14" id="KW-0808">Transferase</keyword>
<dbReference type="EMBL" id="QSTF01000004">
    <property type="protein sequence ID" value="RGM42269.1"/>
    <property type="molecule type" value="Genomic_DNA"/>
</dbReference>
<dbReference type="InterPro" id="IPR058240">
    <property type="entry name" value="rSAM_sf"/>
</dbReference>
<comment type="similarity">
    <text evidence="2 14">Belongs to the radical SAM superfamily. Biotin synthase family.</text>
</comment>
<feature type="binding site" evidence="14 15">
    <location>
        <position position="70"/>
    </location>
    <ligand>
        <name>[4Fe-4S] cluster</name>
        <dbReference type="ChEBI" id="CHEBI:49883"/>
        <note>4Fe-4S-S-AdoMet</note>
    </ligand>
</feature>
<dbReference type="RefSeq" id="WP_117672744.1">
    <property type="nucleotide sequence ID" value="NZ_CABOGR010000015.1"/>
</dbReference>
<keyword evidence="8 14" id="KW-0001">2Fe-2S</keyword>
<dbReference type="InterPro" id="IPR002684">
    <property type="entry name" value="Biotin_synth/BioAB"/>
</dbReference>
<comment type="caution">
    <text evidence="17">The sequence shown here is derived from an EMBL/GenBank/DDBJ whole genome shotgun (WGS) entry which is preliminary data.</text>
</comment>
<evidence type="ECO:0000256" key="8">
    <source>
        <dbReference type="ARBA" id="ARBA00022714"/>
    </source>
</evidence>
<dbReference type="GO" id="GO:0005506">
    <property type="term" value="F:iron ion binding"/>
    <property type="evidence" value="ECO:0007669"/>
    <property type="project" value="UniProtKB-UniRule"/>
</dbReference>
<dbReference type="SMART" id="SM00729">
    <property type="entry name" value="Elp3"/>
    <property type="match status" value="1"/>
</dbReference>
<comment type="cofactor">
    <cofactor evidence="15">
        <name>[2Fe-2S] cluster</name>
        <dbReference type="ChEBI" id="CHEBI:190135"/>
    </cofactor>
    <text evidence="15">Binds 1 [2Fe-2S] cluster. The cluster is coordinated with 3 cysteines and 1 arginine.</text>
</comment>
<keyword evidence="20" id="KW-1185">Reference proteome</keyword>
<dbReference type="InterPro" id="IPR007197">
    <property type="entry name" value="rSAM"/>
</dbReference>
<feature type="binding site" evidence="14 15">
    <location>
        <position position="63"/>
    </location>
    <ligand>
        <name>[4Fe-4S] cluster</name>
        <dbReference type="ChEBI" id="CHEBI:49883"/>
        <note>4Fe-4S-S-AdoMet</note>
    </ligand>
</feature>
<dbReference type="GO" id="GO:0004076">
    <property type="term" value="F:biotin synthase activity"/>
    <property type="evidence" value="ECO:0007669"/>
    <property type="project" value="UniProtKB-UniRule"/>
</dbReference>
<dbReference type="InterPro" id="IPR006638">
    <property type="entry name" value="Elp3/MiaA/NifB-like_rSAM"/>
</dbReference>
<dbReference type="InterPro" id="IPR010722">
    <property type="entry name" value="BATS_dom"/>
</dbReference>
<evidence type="ECO:0000256" key="15">
    <source>
        <dbReference type="PIRSR" id="PIRSR001619-1"/>
    </source>
</evidence>
<evidence type="ECO:0000313" key="17">
    <source>
        <dbReference type="EMBL" id="RGK55734.1"/>
    </source>
</evidence>
<comment type="cofactor">
    <cofactor evidence="14 15">
        <name>[4Fe-4S] cluster</name>
        <dbReference type="ChEBI" id="CHEBI:49883"/>
    </cofactor>
    <text evidence="14 15">Binds 1 [4Fe-4S] cluster. The cluster is coordinated with 3 cysteines and an exchangeable S-adenosyl-L-methionine.</text>
</comment>
<evidence type="ECO:0000256" key="6">
    <source>
        <dbReference type="ARBA" id="ARBA00022679"/>
    </source>
</evidence>
<evidence type="ECO:0000313" key="18">
    <source>
        <dbReference type="EMBL" id="RGM42269.1"/>
    </source>
</evidence>
<comment type="cofactor">
    <cofactor evidence="14">
        <name>[2Fe-2S] cluster</name>
        <dbReference type="ChEBI" id="CHEBI:190135"/>
    </cofactor>
    <text evidence="14">Binds 1 [2Fe-2S] cluster. The cluster is coordinated with 3 cysteines and 1 arginine.</text>
</comment>
<comment type="function">
    <text evidence="14">Catalyzes the conversion of dethiobiotin (DTB) to biotin by the insertion of a sulfur atom into dethiobiotin via a radical-based mechanism.</text>
</comment>
<dbReference type="EC" id="2.8.1.6" evidence="4 14"/>
<dbReference type="GO" id="GO:0009102">
    <property type="term" value="P:biotin biosynthetic process"/>
    <property type="evidence" value="ECO:0007669"/>
    <property type="project" value="UniProtKB-UniRule"/>
</dbReference>
<dbReference type="GO" id="GO:0051537">
    <property type="term" value="F:2 iron, 2 sulfur cluster binding"/>
    <property type="evidence" value="ECO:0007669"/>
    <property type="project" value="UniProtKB-KW"/>
</dbReference>